<feature type="domain" description="HicB-like antitoxin of toxin-antitoxin system" evidence="1">
    <location>
        <begin position="14"/>
        <end position="62"/>
    </location>
</feature>
<dbReference type="SUPFAM" id="SSF143100">
    <property type="entry name" value="TTHA1013/TTHA0281-like"/>
    <property type="match status" value="1"/>
</dbReference>
<organism evidence="2 3">
    <name type="scientific">Candidatus Magasanikbacteria bacterium RIFCSPLOWO2_12_FULL_43_12</name>
    <dbReference type="NCBI Taxonomy" id="1798692"/>
    <lineage>
        <taxon>Bacteria</taxon>
        <taxon>Candidatus Magasanikiibacteriota</taxon>
    </lineage>
</organism>
<dbReference type="EMBL" id="MFQN01000003">
    <property type="protein sequence ID" value="OGH75736.1"/>
    <property type="molecule type" value="Genomic_DNA"/>
</dbReference>
<dbReference type="PROSITE" id="PS51257">
    <property type="entry name" value="PROKAR_LIPOPROTEIN"/>
    <property type="match status" value="1"/>
</dbReference>
<dbReference type="InterPro" id="IPR035069">
    <property type="entry name" value="TTHA1013/TTHA0281-like"/>
</dbReference>
<reference evidence="2 3" key="1">
    <citation type="journal article" date="2016" name="Nat. Commun.">
        <title>Thousands of microbial genomes shed light on interconnected biogeochemical processes in an aquifer system.</title>
        <authorList>
            <person name="Anantharaman K."/>
            <person name="Brown C.T."/>
            <person name="Hug L.A."/>
            <person name="Sharon I."/>
            <person name="Castelle C.J."/>
            <person name="Probst A.J."/>
            <person name="Thomas B.C."/>
            <person name="Singh A."/>
            <person name="Wilkins M.J."/>
            <person name="Karaoz U."/>
            <person name="Brodie E.L."/>
            <person name="Williams K.H."/>
            <person name="Hubbard S.S."/>
            <person name="Banfield J.F."/>
        </authorList>
    </citation>
    <scope>NUCLEOTIDE SEQUENCE [LARGE SCALE GENOMIC DNA]</scope>
</reference>
<dbReference type="Proteomes" id="UP000178347">
    <property type="component" value="Unassembled WGS sequence"/>
</dbReference>
<dbReference type="AlphaFoldDB" id="A0A1F6MVJ4"/>
<comment type="caution">
    <text evidence="2">The sequence shown here is derived from an EMBL/GenBank/DDBJ whole genome shotgun (WGS) entry which is preliminary data.</text>
</comment>
<name>A0A1F6MVJ4_9BACT</name>
<dbReference type="STRING" id="1798692.A3G00_03265"/>
<gene>
    <name evidence="2" type="ORF">A3G00_03265</name>
</gene>
<protein>
    <recommendedName>
        <fullName evidence="1">HicB-like antitoxin of toxin-antitoxin system domain-containing protein</fullName>
    </recommendedName>
</protein>
<dbReference type="InterPro" id="IPR031807">
    <property type="entry name" value="HicB-like"/>
</dbReference>
<proteinExistence type="predicted"/>
<dbReference type="Pfam" id="PF15919">
    <property type="entry name" value="HicB_lk_antitox"/>
    <property type="match status" value="1"/>
</dbReference>
<evidence type="ECO:0000313" key="3">
    <source>
        <dbReference type="Proteomes" id="UP000178347"/>
    </source>
</evidence>
<evidence type="ECO:0000313" key="2">
    <source>
        <dbReference type="EMBL" id="OGH75736.1"/>
    </source>
</evidence>
<evidence type="ECO:0000259" key="1">
    <source>
        <dbReference type="Pfam" id="PF15919"/>
    </source>
</evidence>
<dbReference type="Gene3D" id="3.30.160.250">
    <property type="match status" value="1"/>
</dbReference>
<accession>A0A1F6MVJ4</accession>
<sequence>MKKNLHYNLIFRPEIEGGFTVIVPALAGCITFGRTLTEAKEMAIDAIDSYLKSVRKHGGEVVSDEHSFITSLDVAYA</sequence>